<gene>
    <name evidence="3" type="ORF">HZF05_13800</name>
</gene>
<dbReference type="Proteomes" id="UP000570166">
    <property type="component" value="Unassembled WGS sequence"/>
</dbReference>
<reference evidence="3 4" key="1">
    <citation type="submission" date="2020-07" db="EMBL/GenBank/DDBJ databases">
        <authorList>
            <person name="Sun Q."/>
        </authorList>
    </citation>
    <scope>NUCLEOTIDE SEQUENCE [LARGE SCALE GENOMIC DNA]</scope>
    <source>
        <strain evidence="3 4">CGMCC 1.13654</strain>
    </source>
</reference>
<protein>
    <submittedName>
        <fullName evidence="3">Uncharacterized protein</fullName>
    </submittedName>
</protein>
<name>A0A838L9D8_9SPHN</name>
<dbReference type="EMBL" id="JACEIB010000023">
    <property type="protein sequence ID" value="MBA2935159.1"/>
    <property type="molecule type" value="Genomic_DNA"/>
</dbReference>
<dbReference type="AlphaFoldDB" id="A0A838L9D8"/>
<proteinExistence type="predicted"/>
<feature type="coiled-coil region" evidence="1">
    <location>
        <begin position="37"/>
        <end position="71"/>
    </location>
</feature>
<sequence length="208" mass="22722">MLIGHLCASEGYPQPNGHDTGVTAFAVIWHTPMTDVLASLRERLGKSEGKVARYEKLLEAARKDVADVQTALRLVSEISGAAIPETPAAPADASKRQIEILGFVPAGRSNATAPASLFEAYNLVHAEPDNLDAFRTAVWRMKGKEYQFQGQPWIVHADDGKYWRERTAGYDDRFDNDPFATYGEQASKAVPPSDANGAASWDDSDVPF</sequence>
<evidence type="ECO:0000313" key="4">
    <source>
        <dbReference type="Proteomes" id="UP000570166"/>
    </source>
</evidence>
<accession>A0A838L9D8</accession>
<feature type="region of interest" description="Disordered" evidence="2">
    <location>
        <begin position="184"/>
        <end position="208"/>
    </location>
</feature>
<evidence type="ECO:0000313" key="3">
    <source>
        <dbReference type="EMBL" id="MBA2935159.1"/>
    </source>
</evidence>
<evidence type="ECO:0000256" key="1">
    <source>
        <dbReference type="SAM" id="Coils"/>
    </source>
</evidence>
<organism evidence="3 4">
    <name type="scientific">Sphingomonas chungangi</name>
    <dbReference type="NCBI Taxonomy" id="2683589"/>
    <lineage>
        <taxon>Bacteria</taxon>
        <taxon>Pseudomonadati</taxon>
        <taxon>Pseudomonadota</taxon>
        <taxon>Alphaproteobacteria</taxon>
        <taxon>Sphingomonadales</taxon>
        <taxon>Sphingomonadaceae</taxon>
        <taxon>Sphingomonas</taxon>
    </lineage>
</organism>
<comment type="caution">
    <text evidence="3">The sequence shown here is derived from an EMBL/GenBank/DDBJ whole genome shotgun (WGS) entry which is preliminary data.</text>
</comment>
<keyword evidence="1" id="KW-0175">Coiled coil</keyword>
<dbReference type="RefSeq" id="WP_160366208.1">
    <property type="nucleotide sequence ID" value="NZ_JACEIB010000023.1"/>
</dbReference>
<keyword evidence="4" id="KW-1185">Reference proteome</keyword>
<evidence type="ECO:0000256" key="2">
    <source>
        <dbReference type="SAM" id="MobiDB-lite"/>
    </source>
</evidence>